<proteinExistence type="predicted"/>
<reference evidence="1" key="1">
    <citation type="submission" date="2016-10" db="EMBL/GenBank/DDBJ databases">
        <authorList>
            <person name="de Groot N.N."/>
        </authorList>
    </citation>
    <scope>NUCLEOTIDE SEQUENCE</scope>
</reference>
<dbReference type="AlphaFoldDB" id="A0A1W1CCL7"/>
<accession>A0A1W1CCL7</accession>
<organism evidence="1">
    <name type="scientific">hydrothermal vent metagenome</name>
    <dbReference type="NCBI Taxonomy" id="652676"/>
    <lineage>
        <taxon>unclassified sequences</taxon>
        <taxon>metagenomes</taxon>
        <taxon>ecological metagenomes</taxon>
    </lineage>
</organism>
<gene>
    <name evidence="1" type="ORF">MNB_SV-9-1324</name>
</gene>
<sequence length="63" mass="6635">MKSMQSIKKYSTRNYFAAGAGVVVFVSGAVSAAGASFAKESVARTIAAKTITFFMSVSLFKIC</sequence>
<name>A0A1W1CCL7_9ZZZZ</name>
<protein>
    <submittedName>
        <fullName evidence="1">Uncharacterized protein</fullName>
    </submittedName>
</protein>
<evidence type="ECO:0000313" key="1">
    <source>
        <dbReference type="EMBL" id="SFV63620.1"/>
    </source>
</evidence>
<dbReference type="EMBL" id="FPHG01000062">
    <property type="protein sequence ID" value="SFV63620.1"/>
    <property type="molecule type" value="Genomic_DNA"/>
</dbReference>